<dbReference type="RefSeq" id="WP_101598627.1">
    <property type="nucleotide sequence ID" value="NZ_FXYZ01000017.1"/>
</dbReference>
<dbReference type="Pfam" id="PF13438">
    <property type="entry name" value="DUF4113"/>
    <property type="match status" value="1"/>
</dbReference>
<evidence type="ECO:0000256" key="3">
    <source>
        <dbReference type="ARBA" id="ARBA00023199"/>
    </source>
</evidence>
<evidence type="ECO:0000313" key="9">
    <source>
        <dbReference type="Proteomes" id="UP000234327"/>
    </source>
</evidence>
<dbReference type="PANTHER" id="PTHR11076:SF34">
    <property type="entry name" value="PROTEIN UMUC"/>
    <property type="match status" value="1"/>
</dbReference>
<evidence type="ECO:0000256" key="4">
    <source>
        <dbReference type="ARBA" id="ARBA00023204"/>
    </source>
</evidence>
<dbReference type="Pfam" id="PF11799">
    <property type="entry name" value="IMS_C"/>
    <property type="match status" value="1"/>
</dbReference>
<comment type="function">
    <text evidence="6">Poorly processive, error-prone DNA polymerase involved in untargeted mutagenesis. Copies undamaged DNA at stalled replication forks, which arise in vivo from mismatched or misaligned primer ends. These misaligned primers can be extended by PolIV. Exhibits no 3'-5' exonuclease (proofreading) activity. May be involved in translesional synthesis, in conjunction with the beta clamp from PolIII.</text>
</comment>
<dbReference type="EMBL" id="FXYZ01000017">
    <property type="protein sequence ID" value="SMX96870.1"/>
    <property type="molecule type" value="Genomic_DNA"/>
</dbReference>
<organism evidence="8 9">
    <name type="scientific">Brevibacterium aurantiacum</name>
    <dbReference type="NCBI Taxonomy" id="273384"/>
    <lineage>
        <taxon>Bacteria</taxon>
        <taxon>Bacillati</taxon>
        <taxon>Actinomycetota</taxon>
        <taxon>Actinomycetes</taxon>
        <taxon>Micrococcales</taxon>
        <taxon>Brevibacteriaceae</taxon>
        <taxon>Brevibacterium</taxon>
    </lineage>
</organism>
<keyword evidence="2" id="KW-0227">DNA damage</keyword>
<dbReference type="GO" id="GO:0003887">
    <property type="term" value="F:DNA-directed DNA polymerase activity"/>
    <property type="evidence" value="ECO:0007669"/>
    <property type="project" value="TreeGrafter"/>
</dbReference>
<dbReference type="Proteomes" id="UP000234327">
    <property type="component" value="Unassembled WGS sequence"/>
</dbReference>
<keyword evidence="4" id="KW-0234">DNA repair</keyword>
<dbReference type="Pfam" id="PF00817">
    <property type="entry name" value="IMS"/>
    <property type="match status" value="1"/>
</dbReference>
<reference evidence="8 9" key="1">
    <citation type="submission" date="2017-03" db="EMBL/GenBank/DDBJ databases">
        <authorList>
            <person name="Afonso C.L."/>
            <person name="Miller P.J."/>
            <person name="Scott M.A."/>
            <person name="Spackman E."/>
            <person name="Goraichik I."/>
            <person name="Dimitrov K.M."/>
            <person name="Suarez D.L."/>
            <person name="Swayne D.E."/>
        </authorList>
    </citation>
    <scope>NUCLEOTIDE SEQUENCE [LARGE SCALE GENOMIC DNA]</scope>
    <source>
        <strain evidence="9">6(3)</strain>
    </source>
</reference>
<dbReference type="SUPFAM" id="SSF56672">
    <property type="entry name" value="DNA/RNA polymerases"/>
    <property type="match status" value="1"/>
</dbReference>
<dbReference type="InterPro" id="IPR043128">
    <property type="entry name" value="Rev_trsase/Diguanyl_cyclase"/>
</dbReference>
<protein>
    <submittedName>
        <fullName evidence="8">DNA polymerase V</fullName>
    </submittedName>
</protein>
<evidence type="ECO:0000256" key="6">
    <source>
        <dbReference type="ARBA" id="ARBA00025589"/>
    </source>
</evidence>
<gene>
    <name evidence="8" type="ORF">BAURA63_03143</name>
</gene>
<dbReference type="GO" id="GO:0003684">
    <property type="term" value="F:damaged DNA binding"/>
    <property type="evidence" value="ECO:0007669"/>
    <property type="project" value="InterPro"/>
</dbReference>
<proteinExistence type="inferred from homology"/>
<dbReference type="InterPro" id="IPR001126">
    <property type="entry name" value="UmuC"/>
</dbReference>
<evidence type="ECO:0000256" key="5">
    <source>
        <dbReference type="ARBA" id="ARBA00023236"/>
    </source>
</evidence>
<accession>A0A2H1KAW4</accession>
<feature type="domain" description="UmuC" evidence="7">
    <location>
        <begin position="1"/>
        <end position="100"/>
    </location>
</feature>
<sequence length="334" mass="36314">MGRYSAWQEVYSIDESFLGIKGSLEEMAFTSHAMKDAVAKNVGLPVCVGVAATKTLAKLANRLAKHQDRFDGVCVWDQVPKRDRDDLMRRLPVTEIWGIAGRLGSRLAGLGIYTISDLAAADPGTMRRRFSVVVERTIRELNGVPCIPFEAPPEGKEQLIFSRSFSKKIREVSEVRQVLSIYAQQAAARLARHHQQAKHLMAFAGTSHFAAAADRHHPSVSVPLPVPTADPVELTRAAMRIIPEIRPGAPYARAGVIVTGLSPAGQQPTLPGFTSGMEEKSISTVIDDVTTKLGRDALGLGFGGLKAGVDWQMARGMLSPRCTTHWDELAIVKA</sequence>
<dbReference type="PROSITE" id="PS50173">
    <property type="entry name" value="UMUC"/>
    <property type="match status" value="1"/>
</dbReference>
<dbReference type="InterPro" id="IPR025188">
    <property type="entry name" value="DUF4113"/>
</dbReference>
<evidence type="ECO:0000256" key="2">
    <source>
        <dbReference type="ARBA" id="ARBA00022763"/>
    </source>
</evidence>
<dbReference type="PANTHER" id="PTHR11076">
    <property type="entry name" value="DNA REPAIR POLYMERASE UMUC / TRANSFERASE FAMILY MEMBER"/>
    <property type="match status" value="1"/>
</dbReference>
<dbReference type="InterPro" id="IPR043502">
    <property type="entry name" value="DNA/RNA_pol_sf"/>
</dbReference>
<evidence type="ECO:0000313" key="8">
    <source>
        <dbReference type="EMBL" id="SMX96870.1"/>
    </source>
</evidence>
<name>A0A2H1KAW4_BREAU</name>
<dbReference type="Gene3D" id="3.30.70.270">
    <property type="match status" value="1"/>
</dbReference>
<dbReference type="InterPro" id="IPR050116">
    <property type="entry name" value="DNA_polymerase-Y"/>
</dbReference>
<dbReference type="Gene3D" id="1.10.150.20">
    <property type="entry name" value="5' to 3' exonuclease, C-terminal subdomain"/>
    <property type="match status" value="1"/>
</dbReference>
<dbReference type="GO" id="GO:0005829">
    <property type="term" value="C:cytosol"/>
    <property type="evidence" value="ECO:0007669"/>
    <property type="project" value="TreeGrafter"/>
</dbReference>
<dbReference type="GO" id="GO:0009432">
    <property type="term" value="P:SOS response"/>
    <property type="evidence" value="ECO:0007669"/>
    <property type="project" value="UniProtKB-KW"/>
</dbReference>
<evidence type="ECO:0000259" key="7">
    <source>
        <dbReference type="PROSITE" id="PS50173"/>
    </source>
</evidence>
<keyword evidence="5" id="KW-0742">SOS response</keyword>
<dbReference type="GO" id="GO:0006281">
    <property type="term" value="P:DNA repair"/>
    <property type="evidence" value="ECO:0007669"/>
    <property type="project" value="UniProtKB-KW"/>
</dbReference>
<dbReference type="GO" id="GO:0042276">
    <property type="term" value="P:error-prone translesion synthesis"/>
    <property type="evidence" value="ECO:0007669"/>
    <property type="project" value="TreeGrafter"/>
</dbReference>
<evidence type="ECO:0000256" key="1">
    <source>
        <dbReference type="ARBA" id="ARBA00010945"/>
    </source>
</evidence>
<dbReference type="AlphaFoldDB" id="A0A2H1KAW4"/>
<dbReference type="InterPro" id="IPR017961">
    <property type="entry name" value="DNA_pol_Y-fam_little_finger"/>
</dbReference>
<keyword evidence="3" id="KW-0741">SOS mutagenesis</keyword>
<comment type="similarity">
    <text evidence="1">Belongs to the DNA polymerase type-Y family.</text>
</comment>